<keyword evidence="1" id="KW-0677">Repeat</keyword>
<dbReference type="Proteomes" id="UP000190539">
    <property type="component" value="Unassembled WGS sequence"/>
</dbReference>
<dbReference type="OrthoDB" id="278248at2"/>
<evidence type="ECO:0000256" key="1">
    <source>
        <dbReference type="ARBA" id="ARBA00022737"/>
    </source>
</evidence>
<organism evidence="4 5">
    <name type="scientific">Streptomyces tsukubensis</name>
    <dbReference type="NCBI Taxonomy" id="83656"/>
    <lineage>
        <taxon>Bacteria</taxon>
        <taxon>Bacillati</taxon>
        <taxon>Actinomycetota</taxon>
        <taxon>Actinomycetes</taxon>
        <taxon>Kitasatosporales</taxon>
        <taxon>Streptomycetaceae</taxon>
        <taxon>Streptomyces</taxon>
    </lineage>
</organism>
<dbReference type="EMBL" id="MVFC01000049">
    <property type="protein sequence ID" value="OON71724.1"/>
    <property type="molecule type" value="Genomic_DNA"/>
</dbReference>
<feature type="repeat" description="ANK" evidence="3">
    <location>
        <begin position="44"/>
        <end position="76"/>
    </location>
</feature>
<dbReference type="SMART" id="SM00248">
    <property type="entry name" value="ANK"/>
    <property type="match status" value="4"/>
</dbReference>
<evidence type="ECO:0000313" key="5">
    <source>
        <dbReference type="Proteomes" id="UP000190539"/>
    </source>
</evidence>
<dbReference type="Pfam" id="PF00023">
    <property type="entry name" value="Ank"/>
    <property type="match status" value="1"/>
</dbReference>
<reference evidence="4 5" key="1">
    <citation type="submission" date="2017-02" db="EMBL/GenBank/DDBJ databases">
        <title>Draft Genome Sequence of Streptomyces tsukubaensis F601, a Producer of the immunosuppressant tacrolimus FK506.</title>
        <authorList>
            <person name="Zong G."/>
            <person name="Zhong C."/>
            <person name="Fu J."/>
            <person name="Qin R."/>
            <person name="Cao G."/>
        </authorList>
    </citation>
    <scope>NUCLEOTIDE SEQUENCE [LARGE SCALE GENOMIC DNA]</scope>
    <source>
        <strain evidence="4 5">F601</strain>
    </source>
</reference>
<name>A0A1V3ZZ47_9ACTN</name>
<dbReference type="Pfam" id="PF13646">
    <property type="entry name" value="HEAT_2"/>
    <property type="match status" value="2"/>
</dbReference>
<protein>
    <submittedName>
        <fullName evidence="4">Uncharacterized protein</fullName>
    </submittedName>
</protein>
<dbReference type="PROSITE" id="PS50088">
    <property type="entry name" value="ANK_REPEAT"/>
    <property type="match status" value="2"/>
</dbReference>
<dbReference type="Gene3D" id="1.25.40.20">
    <property type="entry name" value="Ankyrin repeat-containing domain"/>
    <property type="match status" value="1"/>
</dbReference>
<dbReference type="SUPFAM" id="SSF48371">
    <property type="entry name" value="ARM repeat"/>
    <property type="match status" value="1"/>
</dbReference>
<comment type="caution">
    <text evidence="4">The sequence shown here is derived from an EMBL/GenBank/DDBJ whole genome shotgun (WGS) entry which is preliminary data.</text>
</comment>
<dbReference type="Pfam" id="PF12796">
    <property type="entry name" value="Ank_2"/>
    <property type="match status" value="1"/>
</dbReference>
<dbReference type="InterPro" id="IPR050776">
    <property type="entry name" value="Ank_Repeat/CDKN_Inhibitor"/>
</dbReference>
<dbReference type="PANTHER" id="PTHR24201">
    <property type="entry name" value="ANK_REP_REGION DOMAIN-CONTAINING PROTEIN"/>
    <property type="match status" value="1"/>
</dbReference>
<dbReference type="SUPFAM" id="SSF48403">
    <property type="entry name" value="Ankyrin repeat"/>
    <property type="match status" value="1"/>
</dbReference>
<dbReference type="AlphaFoldDB" id="A0A1V3ZZ47"/>
<dbReference type="Gene3D" id="1.25.10.10">
    <property type="entry name" value="Leucine-rich Repeat Variant"/>
    <property type="match status" value="1"/>
</dbReference>
<gene>
    <name evidence="4" type="ORF">B1H18_32560</name>
</gene>
<proteinExistence type="predicted"/>
<evidence type="ECO:0000313" key="4">
    <source>
        <dbReference type="EMBL" id="OON71724.1"/>
    </source>
</evidence>
<dbReference type="STRING" id="83656.B1H18_32560"/>
<sequence length="522" mass="53123">MGTSKDGIRTVDANTLFDAVYEGDQDAVTVALRAGVSAESVDEDGQTALYLASVHDDPGVVRLLLAAGADPERLSCGADLPLCGAACAGHTGTVRALLSAGAAPDRPEGFGFTALNWAARLGDEETARVLLAAGADPDLAVPGNPAPLVCAARRGDLATVRALLRGGAGDRREALAEAVRLLRADVEREMTEGLLAAHDAQWGPDDRDRCEVVVRKVGEAGGVTVVVDLHRDGLPVAGEERGTAHGAIATLLERESGVATPYGELAARALRDGVRGRGGDNWTESVRTLLQCAGEETLQAAVAWCAPGDPLRRVFGTEVLGGLRPVDADCVPLLRELAAEEGDPALTAAAVDGLGSHGDPAGAAEILRRAGHQDAGVRAAVARALAGGAGVGAEAGSGAGAATGTAIGPRSAAVAALVPLADDLDPAVRAAATTALAAAAEDSDEVRAALARRLTGPSPDVVAEAARGLARRGDPRAVDALAGLLAEAPAASPVRVKALDALTYLPDPKLRRRLRHTRPRLR</sequence>
<keyword evidence="5" id="KW-1185">Reference proteome</keyword>
<dbReference type="InterPro" id="IPR036770">
    <property type="entry name" value="Ankyrin_rpt-contain_sf"/>
</dbReference>
<dbReference type="InterPro" id="IPR011989">
    <property type="entry name" value="ARM-like"/>
</dbReference>
<accession>A0A1V3ZZ47</accession>
<keyword evidence="2 3" id="KW-0040">ANK repeat</keyword>
<dbReference type="InterPro" id="IPR002110">
    <property type="entry name" value="Ankyrin_rpt"/>
</dbReference>
<dbReference type="InterPro" id="IPR016024">
    <property type="entry name" value="ARM-type_fold"/>
</dbReference>
<dbReference type="PROSITE" id="PS50297">
    <property type="entry name" value="ANK_REP_REGION"/>
    <property type="match status" value="2"/>
</dbReference>
<evidence type="ECO:0000256" key="2">
    <source>
        <dbReference type="ARBA" id="ARBA00023043"/>
    </source>
</evidence>
<evidence type="ECO:0000256" key="3">
    <source>
        <dbReference type="PROSITE-ProRule" id="PRU00023"/>
    </source>
</evidence>
<feature type="repeat" description="ANK" evidence="3">
    <location>
        <begin position="110"/>
        <end position="142"/>
    </location>
</feature>
<dbReference type="RefSeq" id="WP_077974074.1">
    <property type="nucleotide sequence ID" value="NZ_CP045178.1"/>
</dbReference>